<dbReference type="Pfam" id="PF10704">
    <property type="entry name" value="DUF2508"/>
    <property type="match status" value="1"/>
</dbReference>
<dbReference type="AlphaFoldDB" id="A0A5D8Q838"/>
<comment type="caution">
    <text evidence="1">The sequence shown here is derived from an EMBL/GenBank/DDBJ whole genome shotgun (WGS) entry which is preliminary data.</text>
</comment>
<dbReference type="Proteomes" id="UP000322976">
    <property type="component" value="Unassembled WGS sequence"/>
</dbReference>
<keyword evidence="2" id="KW-1185">Reference proteome</keyword>
<protein>
    <submittedName>
        <fullName evidence="1">DUF2508 family protein</fullName>
    </submittedName>
</protein>
<evidence type="ECO:0000313" key="2">
    <source>
        <dbReference type="Proteomes" id="UP000322976"/>
    </source>
</evidence>
<proteinExistence type="predicted"/>
<gene>
    <name evidence="1" type="ORF">FWJ32_12775</name>
</gene>
<evidence type="ECO:0000313" key="1">
    <source>
        <dbReference type="EMBL" id="TZE80632.1"/>
    </source>
</evidence>
<accession>A0A5D8Q838</accession>
<name>A0A5D8Q838_9THEO</name>
<dbReference type="InterPro" id="IPR019644">
    <property type="entry name" value="DUF2508"/>
</dbReference>
<reference evidence="1 2" key="1">
    <citation type="submission" date="2019-08" db="EMBL/GenBank/DDBJ databases">
        <title>Calorimonas adulescens gen. nov., sp. nov., an anaerobic thermophilic bacterium from Sakhalin hot spring.</title>
        <authorList>
            <person name="Khomyakova M.A."/>
            <person name="Merkel A.Y."/>
            <person name="Novikov A."/>
            <person name="Bonch-Osmolovskaya E.A."/>
            <person name="Slobodkin A.I."/>
        </authorList>
    </citation>
    <scope>NUCLEOTIDE SEQUENCE [LARGE SCALE GENOMIC DNA]</scope>
    <source>
        <strain evidence="1 2">A05MB</strain>
    </source>
</reference>
<dbReference type="EMBL" id="VTPS01000032">
    <property type="protein sequence ID" value="TZE80632.1"/>
    <property type="molecule type" value="Genomic_DNA"/>
</dbReference>
<sequence length="69" mass="8109">MEDSESRDATVLIAAIERAKEEMQYAENYFESVYDPDLVDHAIYYREAARKKYDYLLKLAKKEGLIKAE</sequence>
<organism evidence="1 2">
    <name type="scientific">Calorimonas adulescens</name>
    <dbReference type="NCBI Taxonomy" id="2606906"/>
    <lineage>
        <taxon>Bacteria</taxon>
        <taxon>Bacillati</taxon>
        <taxon>Bacillota</taxon>
        <taxon>Clostridia</taxon>
        <taxon>Thermoanaerobacterales</taxon>
        <taxon>Thermoanaerobacteraceae</taxon>
        <taxon>Calorimonas</taxon>
    </lineage>
</organism>